<protein>
    <submittedName>
        <fullName evidence="3">DUF4147 domain-containing protein</fullName>
    </submittedName>
</protein>
<evidence type="ECO:0000259" key="1">
    <source>
        <dbReference type="Pfam" id="PF05161"/>
    </source>
</evidence>
<dbReference type="InterPro" id="IPR007835">
    <property type="entry name" value="MOFRL"/>
</dbReference>
<dbReference type="GO" id="GO:0008887">
    <property type="term" value="F:glycerate kinase activity"/>
    <property type="evidence" value="ECO:0007669"/>
    <property type="project" value="InterPro"/>
</dbReference>
<comment type="caution">
    <text evidence="3">The sequence shown here is derived from an EMBL/GenBank/DDBJ whole genome shotgun (WGS) entry which is preliminary data.</text>
</comment>
<organism evidence="3 4">
    <name type="scientific">Meridianimarinicoccus aquatilis</name>
    <dbReference type="NCBI Taxonomy" id="2552766"/>
    <lineage>
        <taxon>Bacteria</taxon>
        <taxon>Pseudomonadati</taxon>
        <taxon>Pseudomonadota</taxon>
        <taxon>Alphaproteobacteria</taxon>
        <taxon>Rhodobacterales</taxon>
        <taxon>Paracoccaceae</taxon>
        <taxon>Meridianimarinicoccus</taxon>
    </lineage>
</organism>
<accession>A0A4R6AQ69</accession>
<reference evidence="3 4" key="1">
    <citation type="submission" date="2019-03" db="EMBL/GenBank/DDBJ databases">
        <title>Rhodobacteraceae bacterium SM1902, a new member of the family Rhodobacteraceae isolated from Yantai.</title>
        <authorList>
            <person name="Sun Y."/>
        </authorList>
    </citation>
    <scope>NUCLEOTIDE SEQUENCE [LARGE SCALE GENOMIC DNA]</scope>
    <source>
        <strain evidence="3 4">SM1902</strain>
    </source>
</reference>
<dbReference type="InterPro" id="IPR039760">
    <property type="entry name" value="MOFRL_protein"/>
</dbReference>
<evidence type="ECO:0000259" key="2">
    <source>
        <dbReference type="Pfam" id="PF13660"/>
    </source>
</evidence>
<name>A0A4R6AQ69_9RHOB</name>
<dbReference type="AlphaFoldDB" id="A0A4R6AQ69"/>
<feature type="domain" description="MOFRL-associated" evidence="2">
    <location>
        <begin position="41"/>
        <end position="234"/>
    </location>
</feature>
<dbReference type="Gene3D" id="3.40.50.10180">
    <property type="entry name" value="Glycerate kinase, MOFRL-like N-terminal domain"/>
    <property type="match status" value="1"/>
</dbReference>
<dbReference type="PANTHER" id="PTHR12227">
    <property type="entry name" value="GLYCERATE KINASE"/>
    <property type="match status" value="1"/>
</dbReference>
<dbReference type="Gene3D" id="3.40.1480.10">
    <property type="entry name" value="MOFRL domain"/>
    <property type="match status" value="1"/>
</dbReference>
<evidence type="ECO:0000313" key="4">
    <source>
        <dbReference type="Proteomes" id="UP000294562"/>
    </source>
</evidence>
<keyword evidence="4" id="KW-1185">Reference proteome</keyword>
<gene>
    <name evidence="3" type="ORF">E2L05_15015</name>
</gene>
<dbReference type="Proteomes" id="UP000294562">
    <property type="component" value="Unassembled WGS sequence"/>
</dbReference>
<dbReference type="SUPFAM" id="SSF82544">
    <property type="entry name" value="GckA/TtuD-like"/>
    <property type="match status" value="1"/>
</dbReference>
<dbReference type="InterPro" id="IPR025286">
    <property type="entry name" value="MOFRL_assoc_dom"/>
</dbReference>
<dbReference type="InterPro" id="IPR038614">
    <property type="entry name" value="GK_N_sf"/>
</dbReference>
<proteinExistence type="predicted"/>
<dbReference type="GO" id="GO:0005737">
    <property type="term" value="C:cytoplasm"/>
    <property type="evidence" value="ECO:0007669"/>
    <property type="project" value="TreeGrafter"/>
</dbReference>
<evidence type="ECO:0000313" key="3">
    <source>
        <dbReference type="EMBL" id="TDL85622.1"/>
    </source>
</evidence>
<dbReference type="Pfam" id="PF05161">
    <property type="entry name" value="MOFRL"/>
    <property type="match status" value="1"/>
</dbReference>
<dbReference type="InterPro" id="IPR037035">
    <property type="entry name" value="GK-like_C_sf"/>
</dbReference>
<dbReference type="EMBL" id="SMZO01000041">
    <property type="protein sequence ID" value="TDL85622.1"/>
    <property type="molecule type" value="Genomic_DNA"/>
</dbReference>
<dbReference type="Pfam" id="PF13660">
    <property type="entry name" value="DUF4147"/>
    <property type="match status" value="1"/>
</dbReference>
<dbReference type="PANTHER" id="PTHR12227:SF0">
    <property type="entry name" value="GLYCERATE KINASE"/>
    <property type="match status" value="1"/>
</dbReference>
<dbReference type="RefSeq" id="WP_133343705.1">
    <property type="nucleotide sequence ID" value="NZ_SMZO01000041.1"/>
</dbReference>
<dbReference type="OrthoDB" id="9766552at2"/>
<feature type="domain" description="MOFRL" evidence="1">
    <location>
        <begin position="309"/>
        <end position="411"/>
    </location>
</feature>
<sequence>MTTPRSFPAPHDAPEAFLKVLAHHAIAAAQPDFGSVDLPALPEGRVIVVGAGKAAASMAASFEMHWNEPVEGLVITRYGHTAPTKYIEVVEAAHPIPDEAGAAESARLLDLVRSAGPQDLVIVLVSGGASSLLCLPCEGIDLAQKQDICHQLLRSGADITEINTVRCNLSALKGGRLAAATNASVVTYIISDVAGDDLRVIGSGPTLPAVATPHHSLDVLSRYNIDVSADIRAAILANESPTITVAKTVLMGSGRTVLNAASDIAKANGLSVLDLGDAVIGEAREVGRAVSGIAVAIAAGTHPIRPPAIILSGGETSVTVRGDGRGGRNAEYLLGLASSLRGAANIWSVAVDTDGIDGMEDNAGAIVDPEIVSRASLAEMEGALLRNDAYGFFEKVGGLLFTGPTLTNANDFRATLVLTD</sequence>